<keyword evidence="6" id="KW-0687">Ribonucleoprotein</keyword>
<comment type="subcellular location">
    <subcellularLocation>
        <location evidence="1">Mitochondrion</location>
    </subcellularLocation>
</comment>
<evidence type="ECO:0000256" key="3">
    <source>
        <dbReference type="ARBA" id="ARBA00022946"/>
    </source>
</evidence>
<accession>A0A0C9QV51</accession>
<evidence type="ECO:0000256" key="2">
    <source>
        <dbReference type="ARBA" id="ARBA00010152"/>
    </source>
</evidence>
<dbReference type="PANTHER" id="PTHR21338">
    <property type="entry name" value="MITOCHONDRIAL RIBOSOMAL PROTEIN L41"/>
    <property type="match status" value="1"/>
</dbReference>
<protein>
    <submittedName>
        <fullName evidence="7">TSA: Wollemia nobilis Ref_Wollemi_Transcript_7482_716 transcribed RNA sequence</fullName>
    </submittedName>
</protein>
<proteinExistence type="inferred from homology"/>
<dbReference type="GO" id="GO:0005762">
    <property type="term" value="C:mitochondrial large ribosomal subunit"/>
    <property type="evidence" value="ECO:0007669"/>
    <property type="project" value="InterPro"/>
</dbReference>
<dbReference type="AlphaFoldDB" id="A0A0C9QV51"/>
<dbReference type="PANTHER" id="PTHR21338:SF0">
    <property type="entry name" value="LARGE RIBOSOMAL SUBUNIT PROTEIN ML41"/>
    <property type="match status" value="1"/>
</dbReference>
<organism evidence="7">
    <name type="scientific">Wollemia nobilis</name>
    <dbReference type="NCBI Taxonomy" id="56998"/>
    <lineage>
        <taxon>Eukaryota</taxon>
        <taxon>Viridiplantae</taxon>
        <taxon>Streptophyta</taxon>
        <taxon>Embryophyta</taxon>
        <taxon>Tracheophyta</taxon>
        <taxon>Spermatophyta</taxon>
        <taxon>Pinopsida</taxon>
        <taxon>Pinidae</taxon>
        <taxon>Conifers II</taxon>
        <taxon>Araucariales</taxon>
        <taxon>Araucariaceae</taxon>
        <taxon>Wollemia</taxon>
    </lineage>
</organism>
<evidence type="ECO:0000256" key="5">
    <source>
        <dbReference type="ARBA" id="ARBA00023128"/>
    </source>
</evidence>
<keyword evidence="3" id="KW-0809">Transit peptide</keyword>
<evidence type="ECO:0000313" key="7">
    <source>
        <dbReference type="EMBL" id="JAG88525.1"/>
    </source>
</evidence>
<evidence type="ECO:0000256" key="4">
    <source>
        <dbReference type="ARBA" id="ARBA00022980"/>
    </source>
</evidence>
<dbReference type="GO" id="GO:0006412">
    <property type="term" value="P:translation"/>
    <property type="evidence" value="ECO:0007669"/>
    <property type="project" value="TreeGrafter"/>
</dbReference>
<keyword evidence="4" id="KW-0689">Ribosomal protein</keyword>
<dbReference type="EMBL" id="GCHU01007435">
    <property type="protein sequence ID" value="JAG88525.1"/>
    <property type="molecule type" value="Transcribed_RNA"/>
</dbReference>
<dbReference type="GO" id="GO:0003735">
    <property type="term" value="F:structural constituent of ribosome"/>
    <property type="evidence" value="ECO:0007669"/>
    <property type="project" value="InterPro"/>
</dbReference>
<comment type="similarity">
    <text evidence="2">Belongs to the mitochondrion-specific ribosomal protein mL41 family.</text>
</comment>
<evidence type="ECO:0000256" key="1">
    <source>
        <dbReference type="ARBA" id="ARBA00004173"/>
    </source>
</evidence>
<evidence type="ECO:0000256" key="6">
    <source>
        <dbReference type="ARBA" id="ARBA00023274"/>
    </source>
</evidence>
<dbReference type="Pfam" id="PF09809">
    <property type="entry name" value="MRP-L27"/>
    <property type="match status" value="1"/>
</dbReference>
<keyword evidence="5" id="KW-0496">Mitochondrion</keyword>
<sequence length="99" mass="10713">MAGILTGLARSMRKKRSSALQILTSKKGPRGYYKGKNCKSTGFHTRKGGYVLMEEKLPHYVVPDLTGFKLKPYVAHTVHAKAATEAAKSGESASTISDT</sequence>
<reference evidence="7" key="1">
    <citation type="submission" date="2015-02" db="EMBL/GenBank/DDBJ databases">
        <title>A transcriptome of Wollemia nobilis - a relic of Gondwana.</title>
        <authorList>
            <person name="Chia J.Y."/>
            <person name="Leong Y.S."/>
            <person name="Abdul Karim S."/>
            <person name="Wan Azmi N."/>
            <person name="Hercus R."/>
            <person name="Croft L."/>
        </authorList>
    </citation>
    <scope>NUCLEOTIDE SEQUENCE</scope>
    <source>
        <strain evidence="7">MaeBrown</strain>
        <tissue evidence="7">Leaf</tissue>
    </source>
</reference>
<name>A0A0C9QV51_9CONI</name>
<dbReference type="InterPro" id="IPR019189">
    <property type="entry name" value="Ribosomal_mL41"/>
</dbReference>